<keyword evidence="2" id="KW-1133">Transmembrane helix</keyword>
<accession>A0A835Y002</accession>
<reference evidence="3" key="1">
    <citation type="journal article" date="2020" name="bioRxiv">
        <title>Comparative genomics of Chlamydomonas.</title>
        <authorList>
            <person name="Craig R.J."/>
            <person name="Hasan A.R."/>
            <person name="Ness R.W."/>
            <person name="Keightley P.D."/>
        </authorList>
    </citation>
    <scope>NUCLEOTIDE SEQUENCE</scope>
    <source>
        <strain evidence="3">CCAP 11/70</strain>
    </source>
</reference>
<dbReference type="EMBL" id="JAEHOE010000038">
    <property type="protein sequence ID" value="KAG2493398.1"/>
    <property type="molecule type" value="Genomic_DNA"/>
</dbReference>
<dbReference type="CDD" id="cd12087">
    <property type="entry name" value="TM_EGFR-like"/>
    <property type="match status" value="1"/>
</dbReference>
<feature type="compositionally biased region" description="Gly residues" evidence="1">
    <location>
        <begin position="652"/>
        <end position="662"/>
    </location>
</feature>
<feature type="compositionally biased region" description="Low complexity" evidence="1">
    <location>
        <begin position="862"/>
        <end position="875"/>
    </location>
</feature>
<feature type="compositionally biased region" description="Low complexity" evidence="1">
    <location>
        <begin position="566"/>
        <end position="592"/>
    </location>
</feature>
<name>A0A835Y002_9CHLO</name>
<evidence type="ECO:0000313" key="3">
    <source>
        <dbReference type="EMBL" id="KAG2493398.1"/>
    </source>
</evidence>
<dbReference type="Proteomes" id="UP000612055">
    <property type="component" value="Unassembled WGS sequence"/>
</dbReference>
<feature type="transmembrane region" description="Helical" evidence="2">
    <location>
        <begin position="259"/>
        <end position="282"/>
    </location>
</feature>
<comment type="caution">
    <text evidence="3">The sequence shown here is derived from an EMBL/GenBank/DDBJ whole genome shotgun (WGS) entry which is preliminary data.</text>
</comment>
<keyword evidence="4" id="KW-1185">Reference proteome</keyword>
<protein>
    <submittedName>
        <fullName evidence="3">Uncharacterized protein</fullName>
    </submittedName>
</protein>
<evidence type="ECO:0000313" key="4">
    <source>
        <dbReference type="Proteomes" id="UP000612055"/>
    </source>
</evidence>
<keyword evidence="2" id="KW-0812">Transmembrane</keyword>
<feature type="compositionally biased region" description="Low complexity" evidence="1">
    <location>
        <begin position="721"/>
        <end position="733"/>
    </location>
</feature>
<feature type="region of interest" description="Disordered" evidence="1">
    <location>
        <begin position="206"/>
        <end position="256"/>
    </location>
</feature>
<feature type="compositionally biased region" description="Low complexity" evidence="1">
    <location>
        <begin position="336"/>
        <end position="346"/>
    </location>
</feature>
<dbReference type="AlphaFoldDB" id="A0A835Y002"/>
<feature type="compositionally biased region" description="Low complexity" evidence="1">
    <location>
        <begin position="294"/>
        <end position="318"/>
    </location>
</feature>
<evidence type="ECO:0000256" key="2">
    <source>
        <dbReference type="SAM" id="Phobius"/>
    </source>
</evidence>
<feature type="compositionally biased region" description="Low complexity" evidence="1">
    <location>
        <begin position="620"/>
        <end position="643"/>
    </location>
</feature>
<feature type="compositionally biased region" description="Low complexity" evidence="1">
    <location>
        <begin position="417"/>
        <end position="457"/>
    </location>
</feature>
<feature type="region of interest" description="Disordered" evidence="1">
    <location>
        <begin position="377"/>
        <end position="936"/>
    </location>
</feature>
<feature type="compositionally biased region" description="Basic and acidic residues" evidence="1">
    <location>
        <begin position="783"/>
        <end position="795"/>
    </location>
</feature>
<feature type="compositionally biased region" description="Low complexity" evidence="1">
    <location>
        <begin position="481"/>
        <end position="503"/>
    </location>
</feature>
<feature type="region of interest" description="Disordered" evidence="1">
    <location>
        <begin position="291"/>
        <end position="356"/>
    </location>
</feature>
<feature type="compositionally biased region" description="Low complexity" evidence="1">
    <location>
        <begin position="240"/>
        <end position="256"/>
    </location>
</feature>
<keyword evidence="2" id="KW-0472">Membrane</keyword>
<proteinExistence type="predicted"/>
<evidence type="ECO:0000256" key="1">
    <source>
        <dbReference type="SAM" id="MobiDB-lite"/>
    </source>
</evidence>
<gene>
    <name evidence="3" type="ORF">HYH03_008526</name>
</gene>
<sequence length="936" mass="90503">MLGASAGAGGLEVQVGCTESFLTAFRNALTTRSNISSTILANITCVAKPTPSLARRLHHQGDAEAPARFAVQSRQLQQASPAGCDAPSLTLGASLAVPLNDTHDSAYYQQQVSLAINAWSAEATAAASGSSAAGTTQPLQLCPVTNASVTTTTQVRVLFEVPLSSSGAASLALACDSGDAGATLAALGFASGGSAAVFACSVRGTTATQQSGTGGSTGAPTEPARLATADSEGSAPSPPNAAGAGPSSSSGGSSSTTGAIVGAVIGALAGVAILAVIALVVVKRRQKRQREFQAGSAPEPGWGAPAEPAPAAAAASAGLAMRPPSAAGSSGSCRQSPSAVRAAAPSPTEPSARAATAPEVAEFPSAFADPTFHAVANPAFEDGAGGGDDAAAGPTPAAAEGTSRRALSGGGGGAGSTSGPASAAAPAAFGAAPTSLESRGSGDAGAGQQSAWAALGSPHSVPCPKPPTADGARPSRRPMWGPSRPGSAAGSALASPSSGPRSGHLGPEVSSRNAMYAGRPSSGGGQRSEAGLEDTAEPGSWGRHGPPNPSQLSGLDSPMLSVPPLAAAAGAASASAAAADASSRPASRQASRPLMLASPGARSGAFDSAPPAMRSAASVGEEPASATGAAAAAAPFGRGSAGRPESPLRSGTGAGSAGGSPRLGGSPLSSIRSLFSKTPARVSGSGQPPFSALDDEGEGGNGSPSAATAAAKKRHRLRVMATAAQHPAAGPAAEELEAEGAGGAGEGELPTVASAPVHTAAWAPPQPPKRMRGLTTLRVSGDTPREEEGGAEHSTVDAIGDDEGLTSPEDGAAARSRALPPSDAMGQPTPLTPSGLVPGSSNPTPRGARAHSGAGWLGGAEPSSASAASQRPQSPWGRAQVPSSPGPDDASLLSPATKPGALPGVTSMARVPGRAVPEARRLEPNLSVTAPKSGTN</sequence>
<feature type="compositionally biased region" description="Polar residues" evidence="1">
    <location>
        <begin position="926"/>
        <end position="936"/>
    </location>
</feature>
<feature type="compositionally biased region" description="Low complexity" evidence="1">
    <location>
        <begin position="389"/>
        <end position="407"/>
    </location>
</feature>
<organism evidence="3 4">
    <name type="scientific">Edaphochlamys debaryana</name>
    <dbReference type="NCBI Taxonomy" id="47281"/>
    <lineage>
        <taxon>Eukaryota</taxon>
        <taxon>Viridiplantae</taxon>
        <taxon>Chlorophyta</taxon>
        <taxon>core chlorophytes</taxon>
        <taxon>Chlorophyceae</taxon>
        <taxon>CS clade</taxon>
        <taxon>Chlamydomonadales</taxon>
        <taxon>Chlamydomonadales incertae sedis</taxon>
        <taxon>Edaphochlamys</taxon>
    </lineage>
</organism>